<feature type="transmembrane region" description="Helical" evidence="1">
    <location>
        <begin position="20"/>
        <end position="40"/>
    </location>
</feature>
<gene>
    <name evidence="2" type="ORF">A3H78_01015</name>
</gene>
<proteinExistence type="predicted"/>
<evidence type="ECO:0000313" key="3">
    <source>
        <dbReference type="Proteomes" id="UP000177418"/>
    </source>
</evidence>
<feature type="transmembrane region" description="Helical" evidence="1">
    <location>
        <begin position="60"/>
        <end position="80"/>
    </location>
</feature>
<reference evidence="2 3" key="1">
    <citation type="journal article" date="2016" name="Nat. Commun.">
        <title>Thousands of microbial genomes shed light on interconnected biogeochemical processes in an aquifer system.</title>
        <authorList>
            <person name="Anantharaman K."/>
            <person name="Brown C.T."/>
            <person name="Hug L.A."/>
            <person name="Sharon I."/>
            <person name="Castelle C.J."/>
            <person name="Probst A.J."/>
            <person name="Thomas B.C."/>
            <person name="Singh A."/>
            <person name="Wilkins M.J."/>
            <person name="Karaoz U."/>
            <person name="Brodie E.L."/>
            <person name="Williams K.H."/>
            <person name="Hubbard S.S."/>
            <person name="Banfield J.F."/>
        </authorList>
    </citation>
    <scope>NUCLEOTIDE SEQUENCE [LARGE SCALE GENOMIC DNA]</scope>
</reference>
<dbReference type="AlphaFoldDB" id="A0A1F7JHF1"/>
<feature type="transmembrane region" description="Helical" evidence="1">
    <location>
        <begin position="100"/>
        <end position="126"/>
    </location>
</feature>
<protein>
    <submittedName>
        <fullName evidence="2">Uncharacterized protein</fullName>
    </submittedName>
</protein>
<organism evidence="2 3">
    <name type="scientific">Candidatus Roizmanbacteria bacterium RIFCSPLOWO2_02_FULL_36_11</name>
    <dbReference type="NCBI Taxonomy" id="1802071"/>
    <lineage>
        <taxon>Bacteria</taxon>
        <taxon>Candidatus Roizmaniibacteriota</taxon>
    </lineage>
</organism>
<comment type="caution">
    <text evidence="2">The sequence shown here is derived from an EMBL/GenBank/DDBJ whole genome shotgun (WGS) entry which is preliminary data.</text>
</comment>
<dbReference type="EMBL" id="MGAV01000012">
    <property type="protein sequence ID" value="OGK55040.1"/>
    <property type="molecule type" value="Genomic_DNA"/>
</dbReference>
<evidence type="ECO:0000313" key="2">
    <source>
        <dbReference type="EMBL" id="OGK55040.1"/>
    </source>
</evidence>
<keyword evidence="1" id="KW-0472">Membrane</keyword>
<name>A0A1F7JHF1_9BACT</name>
<dbReference type="Proteomes" id="UP000177418">
    <property type="component" value="Unassembled WGS sequence"/>
</dbReference>
<sequence>MRYVNIFFEAVKIVFDRKRYLIGTIILTLILLYIIISIPVMVVPGNDIKFQLSIMPKVDLLIIILISLVTATSLMFNLYLLKQSDNNHSDTFGTMTTSGLAGITSSFFGTVTCLACATTILGILGVGTVAFIYQYRPILATVSLAILMMSLHLTSKKVLNLCDSCHVKN</sequence>
<keyword evidence="1" id="KW-1133">Transmembrane helix</keyword>
<evidence type="ECO:0000256" key="1">
    <source>
        <dbReference type="SAM" id="Phobius"/>
    </source>
</evidence>
<keyword evidence="1" id="KW-0812">Transmembrane</keyword>
<feature type="transmembrane region" description="Helical" evidence="1">
    <location>
        <begin position="132"/>
        <end position="151"/>
    </location>
</feature>
<accession>A0A1F7JHF1</accession>